<keyword evidence="2" id="KW-1185">Reference proteome</keyword>
<protein>
    <recommendedName>
        <fullName evidence="3">ArnR1-like winged helix-turn-helix domain-containing protein</fullName>
    </recommendedName>
</protein>
<dbReference type="EMBL" id="CP104013">
    <property type="protein sequence ID" value="UYP44210.1"/>
    <property type="molecule type" value="Genomic_DNA"/>
</dbReference>
<proteinExistence type="predicted"/>
<sequence>MPTCFQCIRVMTASANETNTSSSIFDISLLKTFKLIEYLQILAENPKGLSRIEIRNMVPISSSPEIKCTETLFEGGFIVNVKILKGKKFKLTQKGLSLWKLIQVVDLFIKKTSKKTLTTTNELQLITDAIEELQNFKEDLSRNKGQIDRLSTLYFK</sequence>
<dbReference type="Proteomes" id="UP001208689">
    <property type="component" value="Chromosome"/>
</dbReference>
<name>A0ABY6HLD3_9ARCH</name>
<organism evidence="1 2">
    <name type="scientific">Candidatus Lokiarchaeum ossiferum</name>
    <dbReference type="NCBI Taxonomy" id="2951803"/>
    <lineage>
        <taxon>Archaea</taxon>
        <taxon>Promethearchaeati</taxon>
        <taxon>Promethearchaeota</taxon>
        <taxon>Promethearchaeia</taxon>
        <taxon>Promethearchaeales</taxon>
        <taxon>Promethearchaeaceae</taxon>
        <taxon>Candidatus Lokiarchaeum</taxon>
    </lineage>
</organism>
<evidence type="ECO:0008006" key="3">
    <source>
        <dbReference type="Google" id="ProtNLM"/>
    </source>
</evidence>
<reference evidence="1" key="1">
    <citation type="submission" date="2022-09" db="EMBL/GenBank/DDBJ databases">
        <title>Actin cytoskeleton and complex cell architecture in an #Asgard archaeon.</title>
        <authorList>
            <person name="Ponce Toledo R.I."/>
            <person name="Schleper C."/>
            <person name="Rodrigues Oliveira T."/>
            <person name="Wollweber F."/>
            <person name="Xu J."/>
            <person name="Rittmann S."/>
            <person name="Klingl A."/>
            <person name="Pilhofer M."/>
        </authorList>
    </citation>
    <scope>NUCLEOTIDE SEQUENCE</scope>
    <source>
        <strain evidence="1">B-35</strain>
    </source>
</reference>
<evidence type="ECO:0000313" key="1">
    <source>
        <dbReference type="EMBL" id="UYP44210.1"/>
    </source>
</evidence>
<evidence type="ECO:0000313" key="2">
    <source>
        <dbReference type="Proteomes" id="UP001208689"/>
    </source>
</evidence>
<accession>A0ABY6HLD3</accession>
<gene>
    <name evidence="1" type="ORF">NEF87_000495</name>
</gene>